<dbReference type="Proteomes" id="UP000013525">
    <property type="component" value="Unassembled WGS sequence"/>
</dbReference>
<evidence type="ECO:0000313" key="2">
    <source>
        <dbReference type="EMBL" id="EOM74959.1"/>
    </source>
</evidence>
<gene>
    <name evidence="2" type="ORF">Rrhod_3719</name>
</gene>
<dbReference type="AlphaFoldDB" id="R7WLS7"/>
<comment type="caution">
    <text evidence="2">The sequence shown here is derived from an EMBL/GenBank/DDBJ whole genome shotgun (WGS) entry which is preliminary data.</text>
</comment>
<protein>
    <submittedName>
        <fullName evidence="2">Uncharacterized protein</fullName>
    </submittedName>
</protein>
<keyword evidence="3" id="KW-1185">Reference proteome</keyword>
<feature type="compositionally biased region" description="Basic and acidic residues" evidence="1">
    <location>
        <begin position="66"/>
        <end position="79"/>
    </location>
</feature>
<evidence type="ECO:0000313" key="3">
    <source>
        <dbReference type="Proteomes" id="UP000013525"/>
    </source>
</evidence>
<sequence length="79" mass="8848">MIDSALHYRIEVDPDDWDSVAINAFLALAVPEVFAYQRPLFDQMALLVDASRPTPSLSSFRRAAKSAREQHDSSVSEQP</sequence>
<organism evidence="2 3">
    <name type="scientific">Rhodococcus rhodnii LMG 5362</name>
    <dbReference type="NCBI Taxonomy" id="1273125"/>
    <lineage>
        <taxon>Bacteria</taxon>
        <taxon>Bacillati</taxon>
        <taxon>Actinomycetota</taxon>
        <taxon>Actinomycetes</taxon>
        <taxon>Mycobacteriales</taxon>
        <taxon>Nocardiaceae</taxon>
        <taxon>Rhodococcus</taxon>
    </lineage>
</organism>
<evidence type="ECO:0000256" key="1">
    <source>
        <dbReference type="SAM" id="MobiDB-lite"/>
    </source>
</evidence>
<dbReference type="EMBL" id="APMY01000111">
    <property type="protein sequence ID" value="EOM74959.1"/>
    <property type="molecule type" value="Genomic_DNA"/>
</dbReference>
<proteinExistence type="predicted"/>
<accession>R7WLS7</accession>
<name>R7WLS7_9NOCA</name>
<feature type="region of interest" description="Disordered" evidence="1">
    <location>
        <begin position="54"/>
        <end position="79"/>
    </location>
</feature>
<reference evidence="2 3" key="1">
    <citation type="journal article" date="2013" name="Genome Announc.">
        <title>Draft Genome Sequence of Rhodococcus rhodnii Strain LMG5362, a Symbiont of Rhodnius prolixus (Hemiptera, Reduviidae, Triatominae), the Principle Vector of Trypanosoma cruzi.</title>
        <authorList>
            <person name="Pachebat J.A."/>
            <person name="van Keulen G."/>
            <person name="Whitten M.M."/>
            <person name="Girdwood S."/>
            <person name="Del Sol R."/>
            <person name="Dyson P.J."/>
            <person name="Facey P.D."/>
        </authorList>
    </citation>
    <scope>NUCLEOTIDE SEQUENCE [LARGE SCALE GENOMIC DNA]</scope>
    <source>
        <strain evidence="2 3">LMG 5362</strain>
    </source>
</reference>